<sequence length="294" mass="33443">MLTSIRIAILHFLLLGCFVLIAINLFLSLTTYGWDKDSVTKIVFIIAIVTTCLGAIVQLIVAPLLALKEYTYKYWNMSTFLFIVFSLAPYGIGFHYTHINERAAMVENNSTSLTTNSAISPKMSKDGIPCSTLENDLFAFMTYLLPLPIFIFCDVLYPRPSNKYPNSHKISMVNSFAMLDILDLAVLIFADAGCFQGYHIGWTIFYYSSLAVAVLLMTFSYGLEHQKDFTDDFSTIDMWFTILNVFFKDMTFLILRSYKAYRQNHVYIDAIFMAKEVSAIILRSSLAFSAYCCL</sequence>
<protein>
    <submittedName>
        <fullName evidence="2">Uncharacterized protein</fullName>
    </submittedName>
</protein>
<dbReference type="Proteomes" id="UP000594262">
    <property type="component" value="Unplaced"/>
</dbReference>
<keyword evidence="1" id="KW-0812">Transmembrane</keyword>
<keyword evidence="1" id="KW-0472">Membrane</keyword>
<dbReference type="GeneID" id="136815710"/>
<name>A0A7M5X9E8_9CNID</name>
<accession>A0A7M5X9E8</accession>
<feature type="transmembrane region" description="Helical" evidence="1">
    <location>
        <begin position="204"/>
        <end position="223"/>
    </location>
</feature>
<evidence type="ECO:0000313" key="2">
    <source>
        <dbReference type="EnsemblMetazoa" id="CLYHEMP019454.1"/>
    </source>
</evidence>
<evidence type="ECO:0000313" key="3">
    <source>
        <dbReference type="Proteomes" id="UP000594262"/>
    </source>
</evidence>
<proteinExistence type="predicted"/>
<dbReference type="RefSeq" id="XP_066928257.1">
    <property type="nucleotide sequence ID" value="XM_067072156.1"/>
</dbReference>
<reference evidence="2" key="1">
    <citation type="submission" date="2021-01" db="UniProtKB">
        <authorList>
            <consortium name="EnsemblMetazoa"/>
        </authorList>
    </citation>
    <scope>IDENTIFICATION</scope>
</reference>
<feature type="transmembrane region" description="Helical" evidence="1">
    <location>
        <begin position="74"/>
        <end position="92"/>
    </location>
</feature>
<dbReference type="EnsemblMetazoa" id="CLYHEMT019454.1">
    <property type="protein sequence ID" value="CLYHEMP019454.1"/>
    <property type="gene ID" value="CLYHEMG019454"/>
</dbReference>
<keyword evidence="1" id="KW-1133">Transmembrane helix</keyword>
<organism evidence="2 3">
    <name type="scientific">Clytia hemisphaerica</name>
    <dbReference type="NCBI Taxonomy" id="252671"/>
    <lineage>
        <taxon>Eukaryota</taxon>
        <taxon>Metazoa</taxon>
        <taxon>Cnidaria</taxon>
        <taxon>Hydrozoa</taxon>
        <taxon>Hydroidolina</taxon>
        <taxon>Leptothecata</taxon>
        <taxon>Obeliida</taxon>
        <taxon>Clytiidae</taxon>
        <taxon>Clytia</taxon>
    </lineage>
</organism>
<evidence type="ECO:0000256" key="1">
    <source>
        <dbReference type="SAM" id="Phobius"/>
    </source>
</evidence>
<feature type="transmembrane region" description="Helical" evidence="1">
    <location>
        <begin position="42"/>
        <end position="67"/>
    </location>
</feature>
<keyword evidence="3" id="KW-1185">Reference proteome</keyword>
<feature type="transmembrane region" description="Helical" evidence="1">
    <location>
        <begin position="137"/>
        <end position="157"/>
    </location>
</feature>
<dbReference type="AlphaFoldDB" id="A0A7M5X9E8"/>
<dbReference type="PROSITE" id="PS51257">
    <property type="entry name" value="PROKAR_LIPOPROTEIN"/>
    <property type="match status" value="1"/>
</dbReference>
<feature type="transmembrane region" description="Helical" evidence="1">
    <location>
        <begin position="7"/>
        <end position="30"/>
    </location>
</feature>